<organism evidence="1 2">
    <name type="scientific">Pistacia atlantica</name>
    <dbReference type="NCBI Taxonomy" id="434234"/>
    <lineage>
        <taxon>Eukaryota</taxon>
        <taxon>Viridiplantae</taxon>
        <taxon>Streptophyta</taxon>
        <taxon>Embryophyta</taxon>
        <taxon>Tracheophyta</taxon>
        <taxon>Spermatophyta</taxon>
        <taxon>Magnoliopsida</taxon>
        <taxon>eudicotyledons</taxon>
        <taxon>Gunneridae</taxon>
        <taxon>Pentapetalae</taxon>
        <taxon>rosids</taxon>
        <taxon>malvids</taxon>
        <taxon>Sapindales</taxon>
        <taxon>Anacardiaceae</taxon>
        <taxon>Pistacia</taxon>
    </lineage>
</organism>
<gene>
    <name evidence="1" type="ORF">Patl1_34457</name>
</gene>
<name>A0ACC0ZTN2_9ROSI</name>
<evidence type="ECO:0000313" key="1">
    <source>
        <dbReference type="EMBL" id="KAJ0075407.1"/>
    </source>
</evidence>
<accession>A0ACC0ZTN2</accession>
<keyword evidence="2" id="KW-1185">Reference proteome</keyword>
<comment type="caution">
    <text evidence="1">The sequence shown here is derived from an EMBL/GenBank/DDBJ whole genome shotgun (WGS) entry which is preliminary data.</text>
</comment>
<dbReference type="Proteomes" id="UP001164250">
    <property type="component" value="Chromosome 15"/>
</dbReference>
<protein>
    <submittedName>
        <fullName evidence="1">Uncharacterized protein</fullName>
    </submittedName>
</protein>
<evidence type="ECO:0000313" key="2">
    <source>
        <dbReference type="Proteomes" id="UP001164250"/>
    </source>
</evidence>
<reference evidence="2" key="1">
    <citation type="journal article" date="2023" name="G3 (Bethesda)">
        <title>Genome assembly and association tests identify interacting loci associated with vigor, precocity, and sex in interspecific pistachio rootstocks.</title>
        <authorList>
            <person name="Palmer W."/>
            <person name="Jacygrad E."/>
            <person name="Sagayaradj S."/>
            <person name="Cavanaugh K."/>
            <person name="Han R."/>
            <person name="Bertier L."/>
            <person name="Beede B."/>
            <person name="Kafkas S."/>
            <person name="Golino D."/>
            <person name="Preece J."/>
            <person name="Michelmore R."/>
        </authorList>
    </citation>
    <scope>NUCLEOTIDE SEQUENCE [LARGE SCALE GENOMIC DNA]</scope>
</reference>
<dbReference type="EMBL" id="CM047910">
    <property type="protein sequence ID" value="KAJ0075407.1"/>
    <property type="molecule type" value="Genomic_DNA"/>
</dbReference>
<sequence length="61" mass="6410">MASQQSRENVAQTAGQLTGEAQKTEQVKNMAQGAGEQVKNMAQGAADAVKNTLGINPRQPK</sequence>
<proteinExistence type="predicted"/>